<dbReference type="PANTHER" id="PTHR21084">
    <property type="entry name" value="DENSE INCISORS"/>
    <property type="match status" value="1"/>
</dbReference>
<dbReference type="AlphaFoldDB" id="A0A8T2PEA8"/>
<proteinExistence type="predicted"/>
<evidence type="ECO:0000313" key="1">
    <source>
        <dbReference type="EMBL" id="KAG9349521.1"/>
    </source>
</evidence>
<dbReference type="Pfam" id="PF15008">
    <property type="entry name" value="DUF4518"/>
    <property type="match status" value="1"/>
</dbReference>
<sequence>MSGLSRKEREGCTEMLSRLSNNDLLSLSDTVTNRMITVENTKEAMEAILTYSQSAEELLRRKKVHRDVLFKYLAGMNVVMPPNSEKNQLVKRTLQLWDSEKMVSDIGPANDKKEDFHREGEGTSTFDYQALGKQFCQWFFQVLNSQNNGLGQTPLDWGPQHFWEDVRMTLCYITDMQQADEFHGAELVSHRFLALVRDERLLFCPNLVPQGLKCAMSPHGLVAVAVAGTIHRERTCLGIFEQAFGLIRSPLDTNSWKIKFTHLKIRGQNTLTGGEEVASPELTYDTRELLFLCE</sequence>
<dbReference type="PANTHER" id="PTHR21084:SF1">
    <property type="entry name" value="DENSE INCISORS"/>
    <property type="match status" value="1"/>
</dbReference>
<dbReference type="OrthoDB" id="6407068at2759"/>
<evidence type="ECO:0000313" key="2">
    <source>
        <dbReference type="Proteomes" id="UP000824540"/>
    </source>
</evidence>
<dbReference type="EMBL" id="JAFBMS010000009">
    <property type="protein sequence ID" value="KAG9349521.1"/>
    <property type="molecule type" value="Genomic_DNA"/>
</dbReference>
<organism evidence="1 2">
    <name type="scientific">Albula glossodonta</name>
    <name type="common">roundjaw bonefish</name>
    <dbReference type="NCBI Taxonomy" id="121402"/>
    <lineage>
        <taxon>Eukaryota</taxon>
        <taxon>Metazoa</taxon>
        <taxon>Chordata</taxon>
        <taxon>Craniata</taxon>
        <taxon>Vertebrata</taxon>
        <taxon>Euteleostomi</taxon>
        <taxon>Actinopterygii</taxon>
        <taxon>Neopterygii</taxon>
        <taxon>Teleostei</taxon>
        <taxon>Albuliformes</taxon>
        <taxon>Albulidae</taxon>
        <taxon>Albula</taxon>
    </lineage>
</organism>
<gene>
    <name evidence="1" type="ORF">JZ751_027966</name>
</gene>
<reference evidence="1" key="1">
    <citation type="thesis" date="2021" institute="BYU ScholarsArchive" country="Provo, UT, USA">
        <title>Applications of and Algorithms for Genome Assembly and Genomic Analyses with an Emphasis on Marine Teleosts.</title>
        <authorList>
            <person name="Pickett B.D."/>
        </authorList>
    </citation>
    <scope>NUCLEOTIDE SEQUENCE</scope>
    <source>
        <strain evidence="1">HI-2016</strain>
    </source>
</reference>
<name>A0A8T2PEA8_9TELE</name>
<accession>A0A8T2PEA8</accession>
<dbReference type="SUPFAM" id="SSF54427">
    <property type="entry name" value="NTF2-like"/>
    <property type="match status" value="1"/>
</dbReference>
<dbReference type="InterPro" id="IPR032710">
    <property type="entry name" value="NTF2-like_dom_sf"/>
</dbReference>
<keyword evidence="2" id="KW-1185">Reference proteome</keyword>
<comment type="caution">
    <text evidence="1">The sequence shown here is derived from an EMBL/GenBank/DDBJ whole genome shotgun (WGS) entry which is preliminary data.</text>
</comment>
<protein>
    <submittedName>
        <fullName evidence="1">Uncharacterized protein</fullName>
    </submittedName>
</protein>
<dbReference type="Proteomes" id="UP000824540">
    <property type="component" value="Unassembled WGS sequence"/>
</dbReference>
<dbReference type="InterPro" id="IPR026698">
    <property type="entry name" value="UPF_C3orf38"/>
</dbReference>